<comment type="catalytic activity">
    <reaction evidence="1">
        <text>ATP + protein L-histidine = ADP + protein N-phospho-L-histidine.</text>
        <dbReference type="EC" id="2.7.13.3"/>
    </reaction>
</comment>
<evidence type="ECO:0000256" key="6">
    <source>
        <dbReference type="ARBA" id="ARBA00022692"/>
    </source>
</evidence>
<dbReference type="NCBIfam" id="NF038389">
    <property type="entry name" value="ArsS_fam_HK"/>
    <property type="match status" value="1"/>
</dbReference>
<evidence type="ECO:0000256" key="3">
    <source>
        <dbReference type="ARBA" id="ARBA00012438"/>
    </source>
</evidence>
<sequence length="429" mass="49784">MIRNSIFFKITLLFLFSLISFSAFSFYFIQYQKENEVETAALRYEQITIAINRIITPYSTFKSVENLLKELKFKVTKNKKIKEALINYNRLSMFFNGIVAKVVKDQETNKIYILLETKDRAVLYADDSTNHYRIFYFTTLIGIALLILVFILVIRGLLPLKTLTTQVKRFADGGIDVNCKTNQTDEIGQLSNEFHNTFAKLNAVQKSRSLFLRSIMHELKTPITKGRITTEMLENNLQKTRLVSVFKRLQNLIDEFAKIEQIASKNLNITKKEFLLEDLINHTKKMLLIDGLENDPIILDASNDVIKADFELFAMAIKNLLDNAIKYSPDKKVFVGSHYSDLIISNKGSALQKDFHEYFKPYFKDENKNNTEQGFGLGMYIIKSTLDAQGFKIDYKHKSGINYFTIHDCVVENFCIMPKTRRRKNETME</sequence>
<dbReference type="eggNOG" id="COG5002">
    <property type="taxonomic scope" value="Bacteria"/>
</dbReference>
<dbReference type="STRING" id="679897.HMU09210"/>
<dbReference type="InterPro" id="IPR003660">
    <property type="entry name" value="HAMP_dom"/>
</dbReference>
<reference evidence="13 14" key="1">
    <citation type="journal article" date="2010" name="BMC Genomics">
        <title>Comparative genomics and proteomics of Helicobacter mustelae, an ulcerogenic and carcinogenic gastric pathogen.</title>
        <authorList>
            <person name="O'Toole P.W."/>
            <person name="Snelling W.J."/>
            <person name="Canchaya C."/>
            <person name="Forde B.M."/>
            <person name="Hardie K.R."/>
            <person name="Josenhans C."/>
            <person name="Graham R.L.J."/>
            <person name="McMullan G."/>
            <person name="Parkhill J."/>
            <person name="Belda E."/>
            <person name="Bentley S.D."/>
        </authorList>
    </citation>
    <scope>NUCLEOTIDE SEQUENCE [LARGE SCALE GENOMIC DNA]</scope>
    <source>
        <strain evidence="14">ATCC 43772 / LMG 18044 / NCTC 12198 / 12198</strain>
    </source>
</reference>
<dbReference type="KEGG" id="hms:HMU09210"/>
<dbReference type="InterPro" id="IPR050398">
    <property type="entry name" value="HssS/ArlS-like"/>
</dbReference>
<keyword evidence="14" id="KW-1185">Reference proteome</keyword>
<keyword evidence="9 10" id="KW-0472">Membrane</keyword>
<evidence type="ECO:0000256" key="8">
    <source>
        <dbReference type="ARBA" id="ARBA00022989"/>
    </source>
</evidence>
<dbReference type="eggNOG" id="COG0642">
    <property type="taxonomic scope" value="Bacteria"/>
</dbReference>
<dbReference type="EMBL" id="FN555004">
    <property type="protein sequence ID" value="CBG40178.1"/>
    <property type="molecule type" value="Genomic_DNA"/>
</dbReference>
<dbReference type="GO" id="GO:0000155">
    <property type="term" value="F:phosphorelay sensor kinase activity"/>
    <property type="evidence" value="ECO:0007669"/>
    <property type="project" value="InterPro"/>
</dbReference>
<name>D3UI55_HELM1</name>
<dbReference type="PROSITE" id="PS50109">
    <property type="entry name" value="HIS_KIN"/>
    <property type="match status" value="1"/>
</dbReference>
<accession>D3UI55</accession>
<dbReference type="InterPro" id="IPR036097">
    <property type="entry name" value="HisK_dim/P_sf"/>
</dbReference>
<keyword evidence="6 10" id="KW-0812">Transmembrane</keyword>
<evidence type="ECO:0000256" key="9">
    <source>
        <dbReference type="ARBA" id="ARBA00023136"/>
    </source>
</evidence>
<evidence type="ECO:0000256" key="4">
    <source>
        <dbReference type="ARBA" id="ARBA00022553"/>
    </source>
</evidence>
<evidence type="ECO:0000313" key="13">
    <source>
        <dbReference type="EMBL" id="CBG40178.1"/>
    </source>
</evidence>
<keyword evidence="7 13" id="KW-0418">Kinase</keyword>
<dbReference type="InterPro" id="IPR036890">
    <property type="entry name" value="HATPase_C_sf"/>
</dbReference>
<dbReference type="PROSITE" id="PS50885">
    <property type="entry name" value="HAMP"/>
    <property type="match status" value="1"/>
</dbReference>
<dbReference type="SUPFAM" id="SSF55874">
    <property type="entry name" value="ATPase domain of HSP90 chaperone/DNA topoisomerase II/histidine kinase"/>
    <property type="match status" value="1"/>
</dbReference>
<dbReference type="Gene3D" id="3.30.565.10">
    <property type="entry name" value="Histidine kinase-like ATPase, C-terminal domain"/>
    <property type="match status" value="1"/>
</dbReference>
<dbReference type="EC" id="2.7.13.3" evidence="3"/>
<evidence type="ECO:0000256" key="1">
    <source>
        <dbReference type="ARBA" id="ARBA00000085"/>
    </source>
</evidence>
<feature type="transmembrane region" description="Helical" evidence="10">
    <location>
        <begin position="7"/>
        <end position="29"/>
    </location>
</feature>
<feature type="domain" description="HAMP" evidence="12">
    <location>
        <begin position="154"/>
        <end position="206"/>
    </location>
</feature>
<dbReference type="Proteomes" id="UP000001522">
    <property type="component" value="Chromosome"/>
</dbReference>
<evidence type="ECO:0000313" key="14">
    <source>
        <dbReference type="Proteomes" id="UP000001522"/>
    </source>
</evidence>
<evidence type="ECO:0000256" key="7">
    <source>
        <dbReference type="ARBA" id="ARBA00022777"/>
    </source>
</evidence>
<dbReference type="HOGENOM" id="CLU_051843_0_0_7"/>
<dbReference type="PANTHER" id="PTHR45528">
    <property type="entry name" value="SENSOR HISTIDINE KINASE CPXA"/>
    <property type="match status" value="1"/>
</dbReference>
<dbReference type="CDD" id="cd06225">
    <property type="entry name" value="HAMP"/>
    <property type="match status" value="1"/>
</dbReference>
<keyword evidence="8 10" id="KW-1133">Transmembrane helix</keyword>
<protein>
    <recommendedName>
        <fullName evidence="3">histidine kinase</fullName>
        <ecNumber evidence="3">2.7.13.3</ecNumber>
    </recommendedName>
</protein>
<dbReference type="InterPro" id="IPR003594">
    <property type="entry name" value="HATPase_dom"/>
</dbReference>
<proteinExistence type="predicted"/>
<evidence type="ECO:0000256" key="2">
    <source>
        <dbReference type="ARBA" id="ARBA00004141"/>
    </source>
</evidence>
<feature type="domain" description="Histidine kinase" evidence="11">
    <location>
        <begin position="214"/>
        <end position="406"/>
    </location>
</feature>
<dbReference type="Pfam" id="PF02518">
    <property type="entry name" value="HATPase_c"/>
    <property type="match status" value="1"/>
</dbReference>
<organism evidence="13 14">
    <name type="scientific">Helicobacter mustelae (strain ATCC 43772 / CCUG 25715 / CIP 103759 / LMG 18044 / NCTC 12198 / R85-136P)</name>
    <name type="common">Campylobacter mustelae</name>
    <dbReference type="NCBI Taxonomy" id="679897"/>
    <lineage>
        <taxon>Bacteria</taxon>
        <taxon>Pseudomonadati</taxon>
        <taxon>Campylobacterota</taxon>
        <taxon>Epsilonproteobacteria</taxon>
        <taxon>Campylobacterales</taxon>
        <taxon>Helicobacteraceae</taxon>
        <taxon>Helicobacter</taxon>
    </lineage>
</organism>
<dbReference type="RefSeq" id="WP_013023251.1">
    <property type="nucleotide sequence ID" value="NC_013949.1"/>
</dbReference>
<evidence type="ECO:0000259" key="11">
    <source>
        <dbReference type="PROSITE" id="PS50109"/>
    </source>
</evidence>
<dbReference type="GO" id="GO:0016020">
    <property type="term" value="C:membrane"/>
    <property type="evidence" value="ECO:0007669"/>
    <property type="project" value="UniProtKB-SubCell"/>
</dbReference>
<evidence type="ECO:0000256" key="10">
    <source>
        <dbReference type="SAM" id="Phobius"/>
    </source>
</evidence>
<dbReference type="InterPro" id="IPR047994">
    <property type="entry name" value="ArsS-like"/>
</dbReference>
<evidence type="ECO:0000256" key="5">
    <source>
        <dbReference type="ARBA" id="ARBA00022679"/>
    </source>
</evidence>
<dbReference type="SUPFAM" id="SSF158472">
    <property type="entry name" value="HAMP domain-like"/>
    <property type="match status" value="1"/>
</dbReference>
<dbReference type="InterPro" id="IPR005467">
    <property type="entry name" value="His_kinase_dom"/>
</dbReference>
<gene>
    <name evidence="13" type="ordered locus">HMU09210</name>
</gene>
<dbReference type="Gene3D" id="1.10.287.130">
    <property type="match status" value="1"/>
</dbReference>
<keyword evidence="5" id="KW-0808">Transferase</keyword>
<dbReference type="SUPFAM" id="SSF47384">
    <property type="entry name" value="Homodimeric domain of signal transducing histidine kinase"/>
    <property type="match status" value="1"/>
</dbReference>
<keyword evidence="4" id="KW-0597">Phosphoprotein</keyword>
<dbReference type="AlphaFoldDB" id="D3UI55"/>
<evidence type="ECO:0000259" key="12">
    <source>
        <dbReference type="PROSITE" id="PS50885"/>
    </source>
</evidence>
<dbReference type="InterPro" id="IPR003661">
    <property type="entry name" value="HisK_dim/P_dom"/>
</dbReference>
<dbReference type="SMART" id="SM00387">
    <property type="entry name" value="HATPase_c"/>
    <property type="match status" value="1"/>
</dbReference>
<dbReference type="CDD" id="cd00082">
    <property type="entry name" value="HisKA"/>
    <property type="match status" value="1"/>
</dbReference>
<comment type="subcellular location">
    <subcellularLocation>
        <location evidence="2">Membrane</location>
        <topology evidence="2">Multi-pass membrane protein</topology>
    </subcellularLocation>
</comment>
<dbReference type="PANTHER" id="PTHR45528:SF12">
    <property type="entry name" value="SENSOR HISTIDINE KINASE ARSS"/>
    <property type="match status" value="1"/>
</dbReference>
<feature type="transmembrane region" description="Helical" evidence="10">
    <location>
        <begin position="134"/>
        <end position="158"/>
    </location>
</feature>